<reference evidence="3 4" key="1">
    <citation type="submission" date="2017-09" db="EMBL/GenBank/DDBJ databases">
        <title>Bacterial strain isolated from the female urinary microbiota.</title>
        <authorList>
            <person name="Thomas-White K."/>
            <person name="Kumar N."/>
            <person name="Forster S."/>
            <person name="Putonti C."/>
            <person name="Lawley T."/>
            <person name="Wolfe A.J."/>
        </authorList>
    </citation>
    <scope>NUCLEOTIDE SEQUENCE [LARGE SCALE GENOMIC DNA]</scope>
    <source>
        <strain evidence="3 4">UMB0834</strain>
    </source>
</reference>
<comment type="caution">
    <text evidence="3">The sequence shown here is derived from an EMBL/GenBank/DDBJ whole genome shotgun (WGS) entry which is preliminary data.</text>
</comment>
<dbReference type="Proteomes" id="UP000235748">
    <property type="component" value="Unassembled WGS sequence"/>
</dbReference>
<dbReference type="Pfam" id="PF04507">
    <property type="entry name" value="DUF576"/>
    <property type="match status" value="1"/>
</dbReference>
<comment type="similarity">
    <text evidence="1">Belongs to the staphylococcal tandem lipoprotein family.</text>
</comment>
<evidence type="ECO:0000256" key="2">
    <source>
        <dbReference type="SAM" id="SignalP"/>
    </source>
</evidence>
<dbReference type="AlphaFoldDB" id="A0A2N6QFT4"/>
<organism evidence="3 4">
    <name type="scientific">Staphylococcus pettenkoferi</name>
    <dbReference type="NCBI Taxonomy" id="170573"/>
    <lineage>
        <taxon>Bacteria</taxon>
        <taxon>Bacillati</taxon>
        <taxon>Bacillota</taxon>
        <taxon>Bacilli</taxon>
        <taxon>Bacillales</taxon>
        <taxon>Staphylococcaceae</taxon>
        <taxon>Staphylococcus</taxon>
    </lineage>
</organism>
<feature type="signal peptide" evidence="2">
    <location>
        <begin position="1"/>
        <end position="25"/>
    </location>
</feature>
<proteinExistence type="inferred from homology"/>
<evidence type="ECO:0000256" key="1">
    <source>
        <dbReference type="ARBA" id="ARBA00009715"/>
    </source>
</evidence>
<name>A0A2N6QFT4_9STAP</name>
<accession>A0A2N6QFT4</accession>
<feature type="chain" id="PRO_5039311566" evidence="2">
    <location>
        <begin position="26"/>
        <end position="207"/>
    </location>
</feature>
<gene>
    <name evidence="3" type="ORF">CJ235_07895</name>
</gene>
<keyword evidence="2" id="KW-0732">Signal</keyword>
<dbReference type="EMBL" id="PNGG01000004">
    <property type="protein sequence ID" value="PMC18345.1"/>
    <property type="molecule type" value="Genomic_DNA"/>
</dbReference>
<evidence type="ECO:0000313" key="4">
    <source>
        <dbReference type="Proteomes" id="UP000235748"/>
    </source>
</evidence>
<protein>
    <submittedName>
        <fullName evidence="3">Csa1 family protein</fullName>
    </submittedName>
</protein>
<dbReference type="InterPro" id="IPR007595">
    <property type="entry name" value="Csa"/>
</dbReference>
<dbReference type="RefSeq" id="WP_070503910.1">
    <property type="nucleotide sequence ID" value="NZ_JANSKL010000015.1"/>
</dbReference>
<dbReference type="Gene3D" id="2.50.20.40">
    <property type="match status" value="1"/>
</dbReference>
<evidence type="ECO:0000313" key="3">
    <source>
        <dbReference type="EMBL" id="PMC18345.1"/>
    </source>
</evidence>
<sequence length="207" mass="24401">MNKKLKLTIVFISLFLLLCTSGCNKSTSYGHDKQIKKNIYDSLGIYPQKNLEDFYDIQGTKNRDFEKGDKGKWILNSSIKKKKNNILKSEGAVLYIDRNKRKATGYYYIKKFSDSGKNDINKYPVKLRKNNLVPTKKDINENICNKIKKFKFMVQYSDIKSDIHNKKGKYYYNYNSPKFIGSYKVTNNDDIIKKIKKYIMHLIIKRL</sequence>
<dbReference type="InterPro" id="IPR038641">
    <property type="entry name" value="Csa_sf"/>
</dbReference>